<dbReference type="Proteomes" id="UP000199054">
    <property type="component" value="Unassembled WGS sequence"/>
</dbReference>
<dbReference type="OrthoDB" id="9771118at2"/>
<organism evidence="2 3">
    <name type="scientific">Paracoccus alcaliphilus</name>
    <dbReference type="NCBI Taxonomy" id="34002"/>
    <lineage>
        <taxon>Bacteria</taxon>
        <taxon>Pseudomonadati</taxon>
        <taxon>Pseudomonadota</taxon>
        <taxon>Alphaproteobacteria</taxon>
        <taxon>Rhodobacterales</taxon>
        <taxon>Paracoccaceae</taxon>
        <taxon>Paracoccus</taxon>
    </lineage>
</organism>
<name>A0A1H8EGF7_9RHOB</name>
<dbReference type="PANTHER" id="PTHR37951:SF1">
    <property type="entry name" value="TYPE VI SECRETION SYSTEM COMPONENT TSSA1"/>
    <property type="match status" value="1"/>
</dbReference>
<proteinExistence type="predicted"/>
<accession>A0A1H8EGF7</accession>
<dbReference type="RefSeq" id="WP_090610292.1">
    <property type="nucleotide sequence ID" value="NZ_CP067127.1"/>
</dbReference>
<protein>
    <submittedName>
        <fullName evidence="2">Type VI secretion system protein ImpA</fullName>
    </submittedName>
</protein>
<evidence type="ECO:0000313" key="2">
    <source>
        <dbReference type="EMBL" id="SEN18470.1"/>
    </source>
</evidence>
<evidence type="ECO:0000259" key="1">
    <source>
        <dbReference type="Pfam" id="PF06812"/>
    </source>
</evidence>
<dbReference type="AlphaFoldDB" id="A0A1H8EGF7"/>
<keyword evidence="3" id="KW-1185">Reference proteome</keyword>
<dbReference type="EMBL" id="FODE01000002">
    <property type="protein sequence ID" value="SEN18470.1"/>
    <property type="molecule type" value="Genomic_DNA"/>
</dbReference>
<dbReference type="InterPro" id="IPR017740">
    <property type="entry name" value="TssA-like"/>
</dbReference>
<dbReference type="NCBIfam" id="TIGR03363">
    <property type="entry name" value="VI_chp_8"/>
    <property type="match status" value="1"/>
</dbReference>
<reference evidence="2 3" key="1">
    <citation type="submission" date="2016-10" db="EMBL/GenBank/DDBJ databases">
        <authorList>
            <person name="de Groot N.N."/>
        </authorList>
    </citation>
    <scope>NUCLEOTIDE SEQUENCE [LARGE SCALE GENOMIC DNA]</scope>
    <source>
        <strain evidence="2 3">DSM 8512</strain>
    </source>
</reference>
<dbReference type="PANTHER" id="PTHR37951">
    <property type="entry name" value="CYTOPLASMIC PROTEIN-RELATED"/>
    <property type="match status" value="1"/>
</dbReference>
<gene>
    <name evidence="2" type="ORF">SAMN04489859_100261</name>
</gene>
<sequence length="379" mass="40387">MDTDGLLFPLAGDQPSGVDLRNDARFHAIERLLEPAARQHRIKGDGSVNEAAPPVDWTAILSEGQALAADGRDLRLLVVLVRGLFATQGFEGLSQGLQLLVRSIGDYWDSIHPVRRERDDPQMAAMARTNALRQLENDDNGLLCDLRFGIAFAPRGIGPVPFNDLAAISLSDFEVLARAASGLSQTEKDAILARHNDRAGRAKLASRAMAAEQADEIAAMVAGIGACLAGIETLCATYGEMAGFGATPGLSLPALTEVLTNCRKALEKAISESGSDVIDPPAESAGISGANGAAIPALAEASTASVRPGEINSRSDVEAALDRIVAFYERTEPSSPIPHVTRRLRRMVAMDFLQLMEEVAPSGLKEFRNIAGIEETRKQ</sequence>
<dbReference type="InterPro" id="IPR010657">
    <property type="entry name" value="ImpA_N"/>
</dbReference>
<dbReference type="Pfam" id="PF06812">
    <property type="entry name" value="ImpA_N"/>
    <property type="match status" value="1"/>
</dbReference>
<feature type="domain" description="ImpA N-terminal" evidence="1">
    <location>
        <begin position="9"/>
        <end position="136"/>
    </location>
</feature>
<dbReference type="STRING" id="34002.SAMN04489859_100261"/>
<evidence type="ECO:0000313" key="3">
    <source>
        <dbReference type="Proteomes" id="UP000199054"/>
    </source>
</evidence>